<accession>A0A0L7LQA4</accession>
<evidence type="ECO:0000313" key="8">
    <source>
        <dbReference type="Proteomes" id="UP000037510"/>
    </source>
</evidence>
<sequence length="1136" mass="128181">MDLTKIVNQSTTDTKPTMGKEKMMSYEEKSVGSTAFFKCEACPYMALAEDDIKFHLFTVHPDLAKSNGLADNIQIPCPGCTSVFDAEETLRSHLRSHHKMGIKDIKKMVRSLVQIALKNAKLKKEEKLDDLPQAPPIRQVVPDVKMPQVIEIAPDIVNANNNLPRGVAYISVDELNKMSTPNFEKIDPKEIIQEASINIVYTNEVINRTRYISVAEAGPSVAPCNMMQMSSVPPDLISSIQPHVASVIDNSKSSPQAKENIDLSPMHHNPPHILKPEELNKEVNIEKIETKKEMGISCLVNGCIICLKDEKNILYHRKCHQNGKLVCPECSRICPSVEVLHTHLWKIHAIDLELPTCLECGYKTYKMYRLFNIHMKCHGKIKAHFCPICSKSFKNVNQLSKHKLIHKKDGTPAVCSVCQREFSNERRLKVHVAAVHEKLKPFKCSHCDHTVARKEELKLHLRSHTGDKPYSCTECSYRCADHNAMRRHKKKHSKESLYKCKYCPYSTIQSTVFAAHMISNHPNVNSSDIHRCPYCPFKSVSKDNYVLHLTTHTDKEGIQLLIEMTNNKAKPSWTIPSETEKTIEALPAIEETKEDAPKPVNEIPIEVYDCDSLSESMPQNYSKSYCATPPAIDVQQTEYISQAANLTKDNTSTCLISQSSTSTLMDCRQFPQQIPLQMTYDSTQSNLHGFLSTSVPMEQNLTPKSNVSTLAPNHCSIASSISNNIMSNFPIRLPRFSLRNQIMLKPVDKILSLPMNKVTGPIITPTQILPVPSSSNSPVNVCFDDGMPRKKPKISVKSNLILKGPDQENMFHSQQKMAFRRLEDNQRFGLGGPVTFNNLITTQFMQLPPEPSLSESPNNLIPYPQETMLGGAASTPVDSEMTQNPQIFTFNQQMNVNSMTMLPPADKIQTNDPSYIKLEATIKQNTQSPSLERMCTENLMSTNISREYKASPPLEDINKNMSEIKNEVKSDYYMALNNTETNPSNRLTIIDQFLIDNIMGEQYSGHLDLPGVVLQDIPEPTNEVIEIDDNSVDNKLLPRYDMNIPFESLCLMHNDFFFLDNDISSNNLGNESVSEMNRMVAEVPLITQKENLEVPIDSPCNDFPNFIQGRKDPMMNTSVRLTTNKINVKNIELMKN</sequence>
<keyword evidence="4" id="KW-0862">Zinc</keyword>
<evidence type="ECO:0000259" key="6">
    <source>
        <dbReference type="PROSITE" id="PS50157"/>
    </source>
</evidence>
<evidence type="ECO:0000256" key="3">
    <source>
        <dbReference type="ARBA" id="ARBA00022771"/>
    </source>
</evidence>
<keyword evidence="3 5" id="KW-0863">Zinc-finger</keyword>
<proteinExistence type="predicted"/>
<dbReference type="GO" id="GO:0008270">
    <property type="term" value="F:zinc ion binding"/>
    <property type="evidence" value="ECO:0007669"/>
    <property type="project" value="UniProtKB-KW"/>
</dbReference>
<dbReference type="InterPro" id="IPR036236">
    <property type="entry name" value="Znf_C2H2_sf"/>
</dbReference>
<organism evidence="7 8">
    <name type="scientific">Operophtera brumata</name>
    <name type="common">Winter moth</name>
    <name type="synonym">Phalaena brumata</name>
    <dbReference type="NCBI Taxonomy" id="104452"/>
    <lineage>
        <taxon>Eukaryota</taxon>
        <taxon>Metazoa</taxon>
        <taxon>Ecdysozoa</taxon>
        <taxon>Arthropoda</taxon>
        <taxon>Hexapoda</taxon>
        <taxon>Insecta</taxon>
        <taxon>Pterygota</taxon>
        <taxon>Neoptera</taxon>
        <taxon>Endopterygota</taxon>
        <taxon>Lepidoptera</taxon>
        <taxon>Glossata</taxon>
        <taxon>Ditrysia</taxon>
        <taxon>Geometroidea</taxon>
        <taxon>Geometridae</taxon>
        <taxon>Larentiinae</taxon>
        <taxon>Operophtera</taxon>
    </lineage>
</organism>
<feature type="domain" description="C2H2-type" evidence="6">
    <location>
        <begin position="384"/>
        <end position="411"/>
    </location>
</feature>
<feature type="domain" description="C2H2-type" evidence="6">
    <location>
        <begin position="442"/>
        <end position="469"/>
    </location>
</feature>
<protein>
    <recommendedName>
        <fullName evidence="6">C2H2-type domain-containing protein</fullName>
    </recommendedName>
</protein>
<dbReference type="PANTHER" id="PTHR24408">
    <property type="entry name" value="ZINC FINGER PROTEIN"/>
    <property type="match status" value="1"/>
</dbReference>
<dbReference type="Gene3D" id="3.30.160.60">
    <property type="entry name" value="Classic Zinc Finger"/>
    <property type="match status" value="5"/>
</dbReference>
<dbReference type="InterPro" id="IPR013087">
    <property type="entry name" value="Znf_C2H2_type"/>
</dbReference>
<dbReference type="PROSITE" id="PS50157">
    <property type="entry name" value="ZINC_FINGER_C2H2_2"/>
    <property type="match status" value="5"/>
</dbReference>
<name>A0A0L7LQA4_OPEBR</name>
<dbReference type="AlphaFoldDB" id="A0A0L7LQA4"/>
<comment type="caution">
    <text evidence="7">The sequence shown here is derived from an EMBL/GenBank/DDBJ whole genome shotgun (WGS) entry which is preliminary data.</text>
</comment>
<reference evidence="7 8" key="1">
    <citation type="journal article" date="2015" name="Genome Biol. Evol.">
        <title>The genome of winter moth (Operophtera brumata) provides a genomic perspective on sexual dimorphism and phenology.</title>
        <authorList>
            <person name="Derks M.F."/>
            <person name="Smit S."/>
            <person name="Salis L."/>
            <person name="Schijlen E."/>
            <person name="Bossers A."/>
            <person name="Mateman C."/>
            <person name="Pijl A.S."/>
            <person name="de Ridder D."/>
            <person name="Groenen M.A."/>
            <person name="Visser M.E."/>
            <person name="Megens H.J."/>
        </authorList>
    </citation>
    <scope>NUCLEOTIDE SEQUENCE [LARGE SCALE GENOMIC DNA]</scope>
    <source>
        <strain evidence="7">WM2013NL</strain>
        <tissue evidence="7">Head and thorax</tissue>
    </source>
</reference>
<dbReference type="SMART" id="SM00355">
    <property type="entry name" value="ZnF_C2H2"/>
    <property type="match status" value="11"/>
</dbReference>
<evidence type="ECO:0000256" key="4">
    <source>
        <dbReference type="ARBA" id="ARBA00022833"/>
    </source>
</evidence>
<keyword evidence="8" id="KW-1185">Reference proteome</keyword>
<dbReference type="Proteomes" id="UP000037510">
    <property type="component" value="Unassembled WGS sequence"/>
</dbReference>
<dbReference type="FunFam" id="3.30.160.60:FF:000446">
    <property type="entry name" value="Zinc finger protein"/>
    <property type="match status" value="1"/>
</dbReference>
<dbReference type="GO" id="GO:0043565">
    <property type="term" value="F:sequence-specific DNA binding"/>
    <property type="evidence" value="ECO:0007669"/>
    <property type="project" value="TreeGrafter"/>
</dbReference>
<keyword evidence="2" id="KW-0677">Repeat</keyword>
<evidence type="ECO:0000256" key="2">
    <source>
        <dbReference type="ARBA" id="ARBA00022737"/>
    </source>
</evidence>
<keyword evidence="1" id="KW-0479">Metal-binding</keyword>
<feature type="domain" description="C2H2-type" evidence="6">
    <location>
        <begin position="75"/>
        <end position="97"/>
    </location>
</feature>
<dbReference type="EMBL" id="JTDY01000347">
    <property type="protein sequence ID" value="KOB77594.1"/>
    <property type="molecule type" value="Genomic_DNA"/>
</dbReference>
<dbReference type="STRING" id="104452.A0A0L7LQA4"/>
<feature type="domain" description="C2H2-type" evidence="6">
    <location>
        <begin position="470"/>
        <end position="497"/>
    </location>
</feature>
<gene>
    <name evidence="7" type="ORF">OBRU01_01978</name>
</gene>
<feature type="domain" description="C2H2-type" evidence="6">
    <location>
        <begin position="413"/>
        <end position="441"/>
    </location>
</feature>
<dbReference type="PROSITE" id="PS00028">
    <property type="entry name" value="ZINC_FINGER_C2H2_1"/>
    <property type="match status" value="5"/>
</dbReference>
<dbReference type="GO" id="GO:0005634">
    <property type="term" value="C:nucleus"/>
    <property type="evidence" value="ECO:0007669"/>
    <property type="project" value="TreeGrafter"/>
</dbReference>
<dbReference type="GO" id="GO:0000981">
    <property type="term" value="F:DNA-binding transcription factor activity, RNA polymerase II-specific"/>
    <property type="evidence" value="ECO:0007669"/>
    <property type="project" value="TreeGrafter"/>
</dbReference>
<evidence type="ECO:0000256" key="1">
    <source>
        <dbReference type="ARBA" id="ARBA00022723"/>
    </source>
</evidence>
<evidence type="ECO:0000313" key="7">
    <source>
        <dbReference type="EMBL" id="KOB77594.1"/>
    </source>
</evidence>
<evidence type="ECO:0000256" key="5">
    <source>
        <dbReference type="PROSITE-ProRule" id="PRU00042"/>
    </source>
</evidence>
<dbReference type="PANTHER" id="PTHR24408:SF67">
    <property type="entry name" value="C2H2-TYPE DOMAIN-CONTAINING PROTEIN"/>
    <property type="match status" value="1"/>
</dbReference>
<dbReference type="SUPFAM" id="SSF57667">
    <property type="entry name" value="beta-beta-alpha zinc fingers"/>
    <property type="match status" value="3"/>
</dbReference>
<dbReference type="Pfam" id="PF00096">
    <property type="entry name" value="zf-C2H2"/>
    <property type="match status" value="2"/>
</dbReference>